<dbReference type="EMBL" id="CAJNOH010000002">
    <property type="protein sequence ID" value="CAF0725702.1"/>
    <property type="molecule type" value="Genomic_DNA"/>
</dbReference>
<evidence type="ECO:0000313" key="3">
    <source>
        <dbReference type="EMBL" id="CAF0746693.1"/>
    </source>
</evidence>
<dbReference type="Proteomes" id="UP000663854">
    <property type="component" value="Unassembled WGS sequence"/>
</dbReference>
<evidence type="ECO:0000256" key="1">
    <source>
        <dbReference type="SAM" id="MobiDB-lite"/>
    </source>
</evidence>
<feature type="compositionally biased region" description="Basic and acidic residues" evidence="1">
    <location>
        <begin position="60"/>
        <end position="77"/>
    </location>
</feature>
<feature type="compositionally biased region" description="Polar residues" evidence="1">
    <location>
        <begin position="118"/>
        <end position="137"/>
    </location>
</feature>
<comment type="caution">
    <text evidence="2">The sequence shown here is derived from an EMBL/GenBank/DDBJ whole genome shotgun (WGS) entry which is preliminary data.</text>
</comment>
<evidence type="ECO:0000313" key="2">
    <source>
        <dbReference type="EMBL" id="CAF0725702.1"/>
    </source>
</evidence>
<proteinExistence type="predicted"/>
<dbReference type="Proteomes" id="UP000663870">
    <property type="component" value="Unassembled WGS sequence"/>
</dbReference>
<sequence length="171" mass="19086">MSTLCRFVLPTTLSTIEEACVAEFNEYKKRMKEISHNKSSNKRFTTTTGGITTNLTNTHDSSHHQKDPIRNPEQAKEVAKKLVQSGAIKVQAQGKDHGFKRATSSNAGQERLVKKMSLTPNTPSSSQSISNQTNPFQSIPFISPNSTPKFVNTNSHENKRLVVNYDDTDNY</sequence>
<evidence type="ECO:0000313" key="5">
    <source>
        <dbReference type="Proteomes" id="UP000663870"/>
    </source>
</evidence>
<gene>
    <name evidence="3" type="ORF">JXQ802_LOCUS1444</name>
    <name evidence="2" type="ORF">PYM288_LOCUS558</name>
</gene>
<reference evidence="2" key="1">
    <citation type="submission" date="2021-02" db="EMBL/GenBank/DDBJ databases">
        <authorList>
            <person name="Nowell W R."/>
        </authorList>
    </citation>
    <scope>NUCLEOTIDE SEQUENCE</scope>
</reference>
<dbReference type="EMBL" id="CAJNOL010000016">
    <property type="protein sequence ID" value="CAF0746693.1"/>
    <property type="molecule type" value="Genomic_DNA"/>
</dbReference>
<dbReference type="AlphaFoldDB" id="A0A813MS08"/>
<name>A0A813MS08_9BILA</name>
<feature type="region of interest" description="Disordered" evidence="1">
    <location>
        <begin position="38"/>
        <end position="77"/>
    </location>
</feature>
<organism evidence="2 4">
    <name type="scientific">Rotaria sordida</name>
    <dbReference type="NCBI Taxonomy" id="392033"/>
    <lineage>
        <taxon>Eukaryota</taxon>
        <taxon>Metazoa</taxon>
        <taxon>Spiralia</taxon>
        <taxon>Gnathifera</taxon>
        <taxon>Rotifera</taxon>
        <taxon>Eurotatoria</taxon>
        <taxon>Bdelloidea</taxon>
        <taxon>Philodinida</taxon>
        <taxon>Philodinidae</taxon>
        <taxon>Rotaria</taxon>
    </lineage>
</organism>
<feature type="region of interest" description="Disordered" evidence="1">
    <location>
        <begin position="118"/>
        <end position="141"/>
    </location>
</feature>
<protein>
    <submittedName>
        <fullName evidence="2">Uncharacterized protein</fullName>
    </submittedName>
</protein>
<accession>A0A813MS08</accession>
<feature type="compositionally biased region" description="Low complexity" evidence="1">
    <location>
        <begin position="45"/>
        <end position="58"/>
    </location>
</feature>
<evidence type="ECO:0000313" key="4">
    <source>
        <dbReference type="Proteomes" id="UP000663854"/>
    </source>
</evidence>
<keyword evidence="5" id="KW-1185">Reference proteome</keyword>